<dbReference type="Proteomes" id="UP000055024">
    <property type="component" value="Unassembled WGS sequence"/>
</dbReference>
<name>A0A0V1HHB4_9BILA</name>
<organism evidence="1 2">
    <name type="scientific">Trichinella zimbabwensis</name>
    <dbReference type="NCBI Taxonomy" id="268475"/>
    <lineage>
        <taxon>Eukaryota</taxon>
        <taxon>Metazoa</taxon>
        <taxon>Ecdysozoa</taxon>
        <taxon>Nematoda</taxon>
        <taxon>Enoplea</taxon>
        <taxon>Dorylaimia</taxon>
        <taxon>Trichinellida</taxon>
        <taxon>Trichinellidae</taxon>
        <taxon>Trichinella</taxon>
    </lineage>
</organism>
<dbReference type="EMBL" id="JYDP01000071">
    <property type="protein sequence ID" value="KRZ09556.1"/>
    <property type="molecule type" value="Genomic_DNA"/>
</dbReference>
<accession>A0A0V1HHB4</accession>
<reference evidence="1 2" key="1">
    <citation type="submission" date="2015-01" db="EMBL/GenBank/DDBJ databases">
        <title>Evolution of Trichinella species and genotypes.</title>
        <authorList>
            <person name="Korhonen P.K."/>
            <person name="Edoardo P."/>
            <person name="Giuseppe L.R."/>
            <person name="Gasser R.B."/>
        </authorList>
    </citation>
    <scope>NUCLEOTIDE SEQUENCE [LARGE SCALE GENOMIC DNA]</scope>
    <source>
        <strain evidence="1">ISS1029</strain>
    </source>
</reference>
<dbReference type="OrthoDB" id="10581488at2759"/>
<dbReference type="AlphaFoldDB" id="A0A0V1HHB4"/>
<comment type="caution">
    <text evidence="1">The sequence shown here is derived from an EMBL/GenBank/DDBJ whole genome shotgun (WGS) entry which is preliminary data.</text>
</comment>
<proteinExistence type="predicted"/>
<gene>
    <name evidence="1" type="ORF">T11_13698</name>
</gene>
<sequence>MQINETQKSKESKQQEARLFCVLRYAPKCMPFATIQIYHCNGAVDLIAENLLDALLISNRRTISEGEHNDKLSGFAFS</sequence>
<protein>
    <submittedName>
        <fullName evidence="1">Uncharacterized protein</fullName>
    </submittedName>
</protein>
<evidence type="ECO:0000313" key="2">
    <source>
        <dbReference type="Proteomes" id="UP000055024"/>
    </source>
</evidence>
<evidence type="ECO:0000313" key="1">
    <source>
        <dbReference type="EMBL" id="KRZ09556.1"/>
    </source>
</evidence>
<keyword evidence="2" id="KW-1185">Reference proteome</keyword>